<protein>
    <submittedName>
        <fullName evidence="2">Uncharacterized protein</fullName>
    </submittedName>
</protein>
<evidence type="ECO:0000256" key="1">
    <source>
        <dbReference type="SAM" id="Phobius"/>
    </source>
</evidence>
<reference evidence="2 3" key="1">
    <citation type="submission" date="2020-02" db="EMBL/GenBank/DDBJ databases">
        <title>Whole-genome analyses of novel actinobacteria.</title>
        <authorList>
            <person name="Sahin N."/>
            <person name="Tokatli A."/>
        </authorList>
    </citation>
    <scope>NUCLEOTIDE SEQUENCE [LARGE SCALE GENOMIC DNA]</scope>
    <source>
        <strain evidence="2 3">YC419</strain>
    </source>
</reference>
<feature type="transmembrane region" description="Helical" evidence="1">
    <location>
        <begin position="39"/>
        <end position="58"/>
    </location>
</feature>
<evidence type="ECO:0000313" key="3">
    <source>
        <dbReference type="Proteomes" id="UP001518140"/>
    </source>
</evidence>
<keyword evidence="1" id="KW-0472">Membrane</keyword>
<keyword evidence="1" id="KW-0812">Transmembrane</keyword>
<comment type="caution">
    <text evidence="2">The sequence shown here is derived from an EMBL/GenBank/DDBJ whole genome shotgun (WGS) entry which is preliminary data.</text>
</comment>
<keyword evidence="1" id="KW-1133">Transmembrane helix</keyword>
<dbReference type="RefSeq" id="WP_165345619.1">
    <property type="nucleotide sequence ID" value="NZ_JAAKZX010000349.1"/>
</dbReference>
<proteinExistence type="predicted"/>
<keyword evidence="3" id="KW-1185">Reference proteome</keyword>
<accession>A0ABX0E899</accession>
<organism evidence="2 3">
    <name type="scientific">Streptomyces ureilyticus</name>
    <dbReference type="NCBI Taxonomy" id="1775131"/>
    <lineage>
        <taxon>Bacteria</taxon>
        <taxon>Bacillati</taxon>
        <taxon>Actinomycetota</taxon>
        <taxon>Actinomycetes</taxon>
        <taxon>Kitasatosporales</taxon>
        <taxon>Streptomycetaceae</taxon>
        <taxon>Streptomyces</taxon>
    </lineage>
</organism>
<dbReference type="Proteomes" id="UP001518140">
    <property type="component" value="Unassembled WGS sequence"/>
</dbReference>
<dbReference type="EMBL" id="JAAKZX010000349">
    <property type="protein sequence ID" value="NGO49174.1"/>
    <property type="molecule type" value="Genomic_DNA"/>
</dbReference>
<gene>
    <name evidence="2" type="ORF">G6048_46275</name>
</gene>
<name>A0ABX0E899_9ACTN</name>
<sequence length="79" mass="8202">MPLYSDLVRYANACGCGVGAIGVALAGCLYLLGLALLPTIAAGVVGGVAGKCLGLWWAHRRFDAVVRNIEEALQAREEG</sequence>
<feature type="transmembrane region" description="Helical" evidence="1">
    <location>
        <begin position="12"/>
        <end position="33"/>
    </location>
</feature>
<evidence type="ECO:0000313" key="2">
    <source>
        <dbReference type="EMBL" id="NGO49174.1"/>
    </source>
</evidence>